<keyword evidence="3" id="KW-0378">Hydrolase</keyword>
<keyword evidence="4" id="KW-1185">Reference proteome</keyword>
<dbReference type="InterPro" id="IPR019734">
    <property type="entry name" value="TPR_rpt"/>
</dbReference>
<keyword evidence="2" id="KW-0732">Signal</keyword>
<dbReference type="InterPro" id="IPR050583">
    <property type="entry name" value="Mycobacterial_A85_antigen"/>
</dbReference>
<reference evidence="3 4" key="1">
    <citation type="submission" date="2023-03" db="EMBL/GenBank/DDBJ databases">
        <title>Strain YYF002 represents a novel species in the genus Winogradskyella isolated from seawater.</title>
        <authorList>
            <person name="Fu Z.-Y."/>
        </authorList>
    </citation>
    <scope>NUCLEOTIDE SEQUENCE [LARGE SCALE GENOMIC DNA]</scope>
    <source>
        <strain evidence="3 4">YYF002</strain>
    </source>
</reference>
<gene>
    <name evidence="3" type="ORF">P7122_03825</name>
</gene>
<evidence type="ECO:0000256" key="1">
    <source>
        <dbReference type="PROSITE-ProRule" id="PRU00339"/>
    </source>
</evidence>
<comment type="caution">
    <text evidence="3">The sequence shown here is derived from an EMBL/GenBank/DDBJ whole genome shotgun (WGS) entry which is preliminary data.</text>
</comment>
<evidence type="ECO:0000256" key="2">
    <source>
        <dbReference type="SAM" id="SignalP"/>
    </source>
</evidence>
<evidence type="ECO:0000313" key="4">
    <source>
        <dbReference type="Proteomes" id="UP001529085"/>
    </source>
</evidence>
<organism evidence="3 4">
    <name type="scientific">Winogradskyella marincola</name>
    <dbReference type="NCBI Taxonomy" id="3037795"/>
    <lineage>
        <taxon>Bacteria</taxon>
        <taxon>Pseudomonadati</taxon>
        <taxon>Bacteroidota</taxon>
        <taxon>Flavobacteriia</taxon>
        <taxon>Flavobacteriales</taxon>
        <taxon>Flavobacteriaceae</taxon>
        <taxon>Winogradskyella</taxon>
    </lineage>
</organism>
<accession>A0ABT6FZG4</accession>
<dbReference type="PANTHER" id="PTHR48098">
    <property type="entry name" value="ENTEROCHELIN ESTERASE-RELATED"/>
    <property type="match status" value="1"/>
</dbReference>
<dbReference type="InterPro" id="IPR011990">
    <property type="entry name" value="TPR-like_helical_dom_sf"/>
</dbReference>
<evidence type="ECO:0000313" key="3">
    <source>
        <dbReference type="EMBL" id="MDG4714989.1"/>
    </source>
</evidence>
<dbReference type="EMBL" id="JARSBN010000002">
    <property type="protein sequence ID" value="MDG4714989.1"/>
    <property type="molecule type" value="Genomic_DNA"/>
</dbReference>
<dbReference type="GO" id="GO:0016787">
    <property type="term" value="F:hydrolase activity"/>
    <property type="evidence" value="ECO:0007669"/>
    <property type="project" value="UniProtKB-KW"/>
</dbReference>
<dbReference type="InterPro" id="IPR000801">
    <property type="entry name" value="Esterase-like"/>
</dbReference>
<protein>
    <submittedName>
        <fullName evidence="3">Alpha/beta hydrolase-fold protein</fullName>
    </submittedName>
</protein>
<dbReference type="Pfam" id="PF00756">
    <property type="entry name" value="Esterase"/>
    <property type="match status" value="1"/>
</dbReference>
<dbReference type="Proteomes" id="UP001529085">
    <property type="component" value="Unassembled WGS sequence"/>
</dbReference>
<name>A0ABT6FZG4_9FLAO</name>
<dbReference type="PROSITE" id="PS50005">
    <property type="entry name" value="TPR"/>
    <property type="match status" value="1"/>
</dbReference>
<keyword evidence="1" id="KW-0802">TPR repeat</keyword>
<dbReference type="PANTHER" id="PTHR48098:SF6">
    <property type="entry name" value="FERRI-BACILLIBACTIN ESTERASE BESA"/>
    <property type="match status" value="1"/>
</dbReference>
<sequence length="381" mass="44205">MKTFFTTFFMFFVVVSAYAQTIHKTVKSERLNSPREIKIQLPRNYDAKAERVYPLVLVLDGDYLFEPVAGNVDYQAYWEDIPECIVVGVNQEIYRTTDFEHTDEGLLSENGENFYAFVHDELVPYIEGNYKVSEFKVVVGHDESANFINYFLLKNKNSFRAYISLSPDLVTDIADGVKAKLTELQEETFYYLATGSEDFKAIKAEVIECDAKLKTVENEKLSYTFHNFDDANHYSLVGMGIPKALNEIFTLYKPIDGKEYREKILTYEGSPYDYLVAKYDNIKFFYGFKKQLVENDIRAIAAASKKKEDLTSLENLALLVKEEYPKSMLSAYYMGMYYEIEGNLNKALLQYKSGLMLEPSQYIDKEMMLDKMYQIQDELKN</sequence>
<dbReference type="Gene3D" id="1.25.40.10">
    <property type="entry name" value="Tetratricopeptide repeat domain"/>
    <property type="match status" value="1"/>
</dbReference>
<dbReference type="Gene3D" id="3.40.50.1820">
    <property type="entry name" value="alpha/beta hydrolase"/>
    <property type="match status" value="1"/>
</dbReference>
<dbReference type="InterPro" id="IPR029058">
    <property type="entry name" value="AB_hydrolase_fold"/>
</dbReference>
<dbReference type="RefSeq" id="WP_278004457.1">
    <property type="nucleotide sequence ID" value="NZ_JARSBN010000002.1"/>
</dbReference>
<dbReference type="SUPFAM" id="SSF53474">
    <property type="entry name" value="alpha/beta-Hydrolases"/>
    <property type="match status" value="1"/>
</dbReference>
<feature type="signal peptide" evidence="2">
    <location>
        <begin position="1"/>
        <end position="19"/>
    </location>
</feature>
<feature type="chain" id="PRO_5045683035" evidence="2">
    <location>
        <begin position="20"/>
        <end position="381"/>
    </location>
</feature>
<feature type="repeat" description="TPR" evidence="1">
    <location>
        <begin position="328"/>
        <end position="361"/>
    </location>
</feature>
<proteinExistence type="predicted"/>